<dbReference type="SUPFAM" id="SSF52777">
    <property type="entry name" value="CoA-dependent acyltransferases"/>
    <property type="match status" value="4"/>
</dbReference>
<dbReference type="NCBIfam" id="TIGR01733">
    <property type="entry name" value="AA-adenyl-dom"/>
    <property type="match status" value="1"/>
</dbReference>
<dbReference type="CDD" id="cd05918">
    <property type="entry name" value="A_NRPS_SidN3_like"/>
    <property type="match status" value="1"/>
</dbReference>
<protein>
    <submittedName>
        <fullName evidence="7">Surfactin synthetase subunit 3</fullName>
    </submittedName>
</protein>
<dbReference type="InterPro" id="IPR045851">
    <property type="entry name" value="AMP-bd_C_sf"/>
</dbReference>
<dbReference type="PROSITE" id="PS00455">
    <property type="entry name" value="AMP_BINDING"/>
    <property type="match status" value="1"/>
</dbReference>
<dbReference type="SMART" id="SM00823">
    <property type="entry name" value="PKS_PP"/>
    <property type="match status" value="2"/>
</dbReference>
<dbReference type="Pfam" id="PF00550">
    <property type="entry name" value="PP-binding"/>
    <property type="match status" value="2"/>
</dbReference>
<dbReference type="InterPro" id="IPR009081">
    <property type="entry name" value="PP-bd_ACP"/>
</dbReference>
<keyword evidence="1" id="KW-0596">Phosphopantetheine</keyword>
<dbReference type="EMBL" id="JAQQWI010000006">
    <property type="protein sequence ID" value="KAK8033532.1"/>
    <property type="molecule type" value="Genomic_DNA"/>
</dbReference>
<evidence type="ECO:0000256" key="2">
    <source>
        <dbReference type="ARBA" id="ARBA00022553"/>
    </source>
</evidence>
<evidence type="ECO:0000256" key="4">
    <source>
        <dbReference type="ARBA" id="ARBA00029454"/>
    </source>
</evidence>
<dbReference type="SUPFAM" id="SSF47336">
    <property type="entry name" value="ACP-like"/>
    <property type="match status" value="2"/>
</dbReference>
<comment type="similarity">
    <text evidence="4">Belongs to the NRP synthetase family.</text>
</comment>
<dbReference type="InterPro" id="IPR020845">
    <property type="entry name" value="AMP-binding_CS"/>
</dbReference>
<organism evidence="7 8">
    <name type="scientific">Apiospora marii</name>
    <dbReference type="NCBI Taxonomy" id="335849"/>
    <lineage>
        <taxon>Eukaryota</taxon>
        <taxon>Fungi</taxon>
        <taxon>Dikarya</taxon>
        <taxon>Ascomycota</taxon>
        <taxon>Pezizomycotina</taxon>
        <taxon>Sordariomycetes</taxon>
        <taxon>Xylariomycetidae</taxon>
        <taxon>Amphisphaeriales</taxon>
        <taxon>Apiosporaceae</taxon>
        <taxon>Apiospora</taxon>
    </lineage>
</organism>
<dbReference type="Proteomes" id="UP001396898">
    <property type="component" value="Unassembled WGS sequence"/>
</dbReference>
<dbReference type="InterPro" id="IPR010071">
    <property type="entry name" value="AA_adenyl_dom"/>
</dbReference>
<reference evidence="7 8" key="1">
    <citation type="submission" date="2023-01" db="EMBL/GenBank/DDBJ databases">
        <title>Analysis of 21 Apiospora genomes using comparative genomics revels a genus with tremendous synthesis potential of carbohydrate active enzymes and secondary metabolites.</title>
        <authorList>
            <person name="Sorensen T."/>
        </authorList>
    </citation>
    <scope>NUCLEOTIDE SEQUENCE [LARGE SCALE GENOMIC DNA]</scope>
    <source>
        <strain evidence="7 8">CBS 20057</strain>
    </source>
</reference>
<dbReference type="Gene3D" id="3.40.50.12780">
    <property type="entry name" value="N-terminal domain of ligase-like"/>
    <property type="match status" value="1"/>
</dbReference>
<evidence type="ECO:0000313" key="8">
    <source>
        <dbReference type="Proteomes" id="UP001396898"/>
    </source>
</evidence>
<evidence type="ECO:0000256" key="3">
    <source>
        <dbReference type="ARBA" id="ARBA00022598"/>
    </source>
</evidence>
<feature type="compositionally biased region" description="Basic and acidic residues" evidence="5">
    <location>
        <begin position="14"/>
        <end position="24"/>
    </location>
</feature>
<dbReference type="Gene3D" id="3.30.300.30">
    <property type="match status" value="1"/>
</dbReference>
<comment type="caution">
    <text evidence="7">The sequence shown here is derived from an EMBL/GenBank/DDBJ whole genome shotgun (WGS) entry which is preliminary data.</text>
</comment>
<dbReference type="PANTHER" id="PTHR45527:SF3">
    <property type="entry name" value="SIDEROPHORE SYNTHETASE (EUROFUNG)"/>
    <property type="match status" value="1"/>
</dbReference>
<accession>A0ABR1SH81</accession>
<evidence type="ECO:0000313" key="7">
    <source>
        <dbReference type="EMBL" id="KAK8033532.1"/>
    </source>
</evidence>
<dbReference type="Gene3D" id="1.10.1200.10">
    <property type="entry name" value="ACP-like"/>
    <property type="match status" value="2"/>
</dbReference>
<gene>
    <name evidence="7" type="ORF">PG991_002930</name>
</gene>
<dbReference type="InterPro" id="IPR020806">
    <property type="entry name" value="PKS_PP-bd"/>
</dbReference>
<sequence>MHTATDTLGAEVPSKADKSIEEKQNPQSNDDSNEHASVEDLVKIWQWNTPVPPALQTCMQDFITEQAQRDPERAAVNSWDGDFTYGEVERLSTRLAHHLVSIGVGAGVNVPLCFEKSRWTVIGVLAIMKAGGTFALTDPSQPEGRLRQIVDQTGAAHILTSASQKDLGQRIAPQAHHVVVSAEEMGSYDSAAATTLPVVAPATNLYIQFTSGSTGKPKGVLVTHENYTSGAVPRADLVGYRPHSRVLDFASYAFDVCIDCMLCTLANGGCLCIPSEADRINDLSGAICKMQVNMAHMTPSVARVLEADVIPSLEVLGLGGEAISNGDGARWSKSTTVVNAYGPSECTVGCTINNQVGRDGKEQVTIGKGVGGSTWIVDPEDHDRLVPVGAVGELLIEGPIVGPGYLGDTEKTSVVFINNPKFLSDGCQGAFPGRSGRLYKTGDLVKYDVDGSIIFVGRGDQQVKLRGQRIELAEIEHHMRDQLPAGTRVAAEVIKPGGSAGEPTLVAFISDKAGLVPATEELLGSFNSDVQKCLAGMNSLLSEYLPTYMVPAAYLPLQTMPLLVSAKTDRKRLRELGASMSRRDISAFAAAVVPRKAPSTEMEKQLARLWGEVLGPDVDIGAADNFFSLGGDSLRAMKLVAAARKERVSLSVADIFGNPVLSEMAAAAKTCDAEENLTVPPFSLLPGTWALDVAKVETSAVCGINPEDVQDIYPCSPLQEGLMALSAKVSEAYVAQRVVEMQDLESAQRLAKAFEVAAADCAILRTRIVQISGQGLMQIVVREAFSCPVKSGCTLSDYLAEDRNDPIQLGGTLVRYAIVTDEKETGKTYFVLTMHHALYDGWAMPLIVERVNKAYQGMAVERPANFNNFIKFLFENSRQESEDYWRQRLDGAGGEQFPPLPYQGYQQKADSLLEHYVGVESRLNGTTIATAIRGAWALLVASYTASSDVVFGETLTGRNAPIAGVEQIEGPMIATIPVRVSIDRDTTVSEYLQYIHQDSVRGIPHEHFGLQHIRRLSPDAREACELRTGLVLHPSADAEEAATAAANKEAEPANAFVPASDEEAAQEALKFNTYALMLVCSLDPKGFLIMASFDSQTVQSGQMQRMLAQLGRLVQQFCEAPGKRIAEIRVNDDGGLGELQRLSKASVESLGQLSQFADTKAAEVWLADPLNPEHLVPIGATGELILGSVEATMPFEAIEVPSWISVTTGQTYYRTQALAKLKPDGSLQLVDRAKTAAVNKAQSSAVRTTRVSASSDKQRKLSKAWSRILGVPEEEIGLEDSFFLLGGDSIGAMKLVAEARAEGFELTVANVFKYRTLYDMASALKETKAKAKSSQEYSIKPLSLLKKADPSSFVAQSIQPLLANPDWAIKDVYPTRPLQHVAVNGTVRFPRYSARYELLHMEGGIDKYRLVESCQELIKRNEILRTVFVETDGQCFGVVLESMTAEVEHHVVEEGGDMASFTKELCDRDIQTEMPHGSAFVKFLTVQHGDATCLALRISHSQYDEICLVALLRQLNAIYDGRSTNDTVPFSNFVYHTVETAIPESVPYWRELLKGSKGLSILRPDIPLTGAGIPDAVTRTISIAARQRDITVATLPTAAWALCLARRLKTRDVVFGEVVSGRHVDLPGGGGADAVMGPTWQYVPMRVQFGGPNEDSSWTGLDLLRYVQHQHIAGASHEGMGLREIVLLCTDWPAPASSDIRDEYWFDSVVHQDVYHVETMRMGGVPCRLETVYPHYEPLREWKIQAFVQGDELMFEVVTFKEWIGVAEELLDELEGIMEGLVRRPEEVVFS</sequence>
<evidence type="ECO:0000256" key="5">
    <source>
        <dbReference type="SAM" id="MobiDB-lite"/>
    </source>
</evidence>
<dbReference type="InterPro" id="IPR023213">
    <property type="entry name" value="CAT-like_dom_sf"/>
</dbReference>
<feature type="domain" description="Carrier" evidence="6">
    <location>
        <begin position="1252"/>
        <end position="1328"/>
    </location>
</feature>
<dbReference type="Pfam" id="PF00501">
    <property type="entry name" value="AMP-binding"/>
    <property type="match status" value="1"/>
</dbReference>
<dbReference type="InterPro" id="IPR042099">
    <property type="entry name" value="ANL_N_sf"/>
</dbReference>
<dbReference type="PROSITE" id="PS00012">
    <property type="entry name" value="PHOSPHOPANTETHEINE"/>
    <property type="match status" value="2"/>
</dbReference>
<evidence type="ECO:0000256" key="1">
    <source>
        <dbReference type="ARBA" id="ARBA00022450"/>
    </source>
</evidence>
<keyword evidence="8" id="KW-1185">Reference proteome</keyword>
<dbReference type="InterPro" id="IPR006162">
    <property type="entry name" value="Ppantetheine_attach_site"/>
</dbReference>
<evidence type="ECO:0000259" key="6">
    <source>
        <dbReference type="PROSITE" id="PS50075"/>
    </source>
</evidence>
<keyword evidence="3" id="KW-0436">Ligase</keyword>
<dbReference type="Pfam" id="PF00668">
    <property type="entry name" value="Condensation"/>
    <property type="match status" value="2"/>
</dbReference>
<dbReference type="InterPro" id="IPR001242">
    <property type="entry name" value="Condensation_dom"/>
</dbReference>
<dbReference type="SUPFAM" id="SSF56801">
    <property type="entry name" value="Acetyl-CoA synthetase-like"/>
    <property type="match status" value="1"/>
</dbReference>
<feature type="domain" description="Carrier" evidence="6">
    <location>
        <begin position="597"/>
        <end position="672"/>
    </location>
</feature>
<dbReference type="Gene3D" id="3.30.559.30">
    <property type="entry name" value="Nonribosomal peptide synthetase, condensation domain"/>
    <property type="match status" value="2"/>
</dbReference>
<dbReference type="InterPro" id="IPR036736">
    <property type="entry name" value="ACP-like_sf"/>
</dbReference>
<dbReference type="CDD" id="cd19545">
    <property type="entry name" value="FUM14_C_NRPS-like"/>
    <property type="match status" value="1"/>
</dbReference>
<dbReference type="PANTHER" id="PTHR45527">
    <property type="entry name" value="NONRIBOSOMAL PEPTIDE SYNTHETASE"/>
    <property type="match status" value="1"/>
</dbReference>
<proteinExistence type="inferred from homology"/>
<dbReference type="InterPro" id="IPR000873">
    <property type="entry name" value="AMP-dep_synth/lig_dom"/>
</dbReference>
<name>A0ABR1SH81_9PEZI</name>
<dbReference type="PROSITE" id="PS50075">
    <property type="entry name" value="CARRIER"/>
    <property type="match status" value="2"/>
</dbReference>
<dbReference type="Gene3D" id="3.30.559.10">
    <property type="entry name" value="Chloramphenicol acetyltransferase-like domain"/>
    <property type="match status" value="2"/>
</dbReference>
<feature type="region of interest" description="Disordered" evidence="5">
    <location>
        <begin position="1"/>
        <end position="35"/>
    </location>
</feature>
<keyword evidence="2" id="KW-0597">Phosphoprotein</keyword>